<keyword evidence="1" id="KW-0732">Signal</keyword>
<sequence>MIKPILKTTLLTFFICCTVFLAKAQLGYNYAPYDIGTSIGIARVYGDAETVNAMPSVNFNFTYNATPFTNFVFEAQLGKLRGGDSVLTKSGRYFNNDFAAFIFRGQLQLGEIIDYSRSPFNNALKNLYVSIGMGFIKNNITQISRYSKKVPGYYTGGDDKSKEPFIPLRIGYEFKLYNTYSQPSVKIDVGYGYNYVLGDGLDGFTAGSQKDVYSQFTLGVKFAIGSSDISYRKQITY</sequence>
<dbReference type="EMBL" id="CP022743">
    <property type="protein sequence ID" value="ASU33422.1"/>
    <property type="molecule type" value="Genomic_DNA"/>
</dbReference>
<feature type="signal peptide" evidence="1">
    <location>
        <begin position="1"/>
        <end position="24"/>
    </location>
</feature>
<dbReference type="RefSeq" id="WP_094569880.1">
    <property type="nucleotide sequence ID" value="NZ_CP022743.1"/>
</dbReference>
<feature type="chain" id="PRO_5013188865" description="Outer membrane protein beta-barrel domain-containing protein" evidence="1">
    <location>
        <begin position="25"/>
        <end position="237"/>
    </location>
</feature>
<accession>A0A223NU77</accession>
<name>A0A223NU77_9SPHI</name>
<dbReference type="OrthoDB" id="648040at2"/>
<evidence type="ECO:0008006" key="4">
    <source>
        <dbReference type="Google" id="ProtNLM"/>
    </source>
</evidence>
<evidence type="ECO:0000313" key="3">
    <source>
        <dbReference type="Proteomes" id="UP000215002"/>
    </source>
</evidence>
<proteinExistence type="predicted"/>
<evidence type="ECO:0000256" key="1">
    <source>
        <dbReference type="SAM" id="SignalP"/>
    </source>
</evidence>
<reference evidence="2 3" key="1">
    <citation type="submission" date="2017-08" db="EMBL/GenBank/DDBJ databases">
        <title>Complete genome sequence of Mucilaginibacter sp. strain BJC16-A31.</title>
        <authorList>
            <consortium name="Henan University of Science and Technology"/>
            <person name="You X."/>
        </authorList>
    </citation>
    <scope>NUCLEOTIDE SEQUENCE [LARGE SCALE GENOMIC DNA]</scope>
    <source>
        <strain evidence="2 3">BJC16-A31</strain>
    </source>
</reference>
<organism evidence="2 3">
    <name type="scientific">Mucilaginibacter xinganensis</name>
    <dbReference type="NCBI Taxonomy" id="1234841"/>
    <lineage>
        <taxon>Bacteria</taxon>
        <taxon>Pseudomonadati</taxon>
        <taxon>Bacteroidota</taxon>
        <taxon>Sphingobacteriia</taxon>
        <taxon>Sphingobacteriales</taxon>
        <taxon>Sphingobacteriaceae</taxon>
        <taxon>Mucilaginibacter</taxon>
    </lineage>
</organism>
<keyword evidence="3" id="KW-1185">Reference proteome</keyword>
<dbReference type="AlphaFoldDB" id="A0A223NU77"/>
<gene>
    <name evidence="2" type="ORF">MuYL_1524</name>
</gene>
<dbReference type="Proteomes" id="UP000215002">
    <property type="component" value="Chromosome"/>
</dbReference>
<dbReference type="KEGG" id="muc:MuYL_1524"/>
<protein>
    <recommendedName>
        <fullName evidence="4">Outer membrane protein beta-barrel domain-containing protein</fullName>
    </recommendedName>
</protein>
<evidence type="ECO:0000313" key="2">
    <source>
        <dbReference type="EMBL" id="ASU33422.1"/>
    </source>
</evidence>